<dbReference type="SUPFAM" id="SSF53098">
    <property type="entry name" value="Ribonuclease H-like"/>
    <property type="match status" value="1"/>
</dbReference>
<dbReference type="Proteomes" id="UP000235145">
    <property type="component" value="Unassembled WGS sequence"/>
</dbReference>
<dbReference type="InterPro" id="IPR012337">
    <property type="entry name" value="RNaseH-like_sf"/>
</dbReference>
<dbReference type="AlphaFoldDB" id="A0A9R1W643"/>
<reference evidence="2 3" key="1">
    <citation type="journal article" date="2017" name="Nat. Commun.">
        <title>Genome assembly with in vitro proximity ligation data and whole-genome triplication in lettuce.</title>
        <authorList>
            <person name="Reyes-Chin-Wo S."/>
            <person name="Wang Z."/>
            <person name="Yang X."/>
            <person name="Kozik A."/>
            <person name="Arikit S."/>
            <person name="Song C."/>
            <person name="Xia L."/>
            <person name="Froenicke L."/>
            <person name="Lavelle D.O."/>
            <person name="Truco M.J."/>
            <person name="Xia R."/>
            <person name="Zhu S."/>
            <person name="Xu C."/>
            <person name="Xu H."/>
            <person name="Xu X."/>
            <person name="Cox K."/>
            <person name="Korf I."/>
            <person name="Meyers B.C."/>
            <person name="Michelmore R.W."/>
        </authorList>
    </citation>
    <scope>NUCLEOTIDE SEQUENCE [LARGE SCALE GENOMIC DNA]</scope>
    <source>
        <strain evidence="3">cv. Salinas</strain>
        <tissue evidence="2">Seedlings</tissue>
    </source>
</reference>
<proteinExistence type="predicted"/>
<evidence type="ECO:0008006" key="4">
    <source>
        <dbReference type="Google" id="ProtNLM"/>
    </source>
</evidence>
<name>A0A9R1W643_LACSA</name>
<evidence type="ECO:0000256" key="1">
    <source>
        <dbReference type="SAM" id="MobiDB-lite"/>
    </source>
</evidence>
<gene>
    <name evidence="2" type="ORF">LSAT_V11C300145750</name>
</gene>
<accession>A0A9R1W643</accession>
<protein>
    <recommendedName>
        <fullName evidence="4">HAT C-terminal dimerisation domain-containing protein</fullName>
    </recommendedName>
</protein>
<feature type="region of interest" description="Disordered" evidence="1">
    <location>
        <begin position="79"/>
        <end position="119"/>
    </location>
</feature>
<evidence type="ECO:0000313" key="2">
    <source>
        <dbReference type="EMBL" id="KAJ0217077.1"/>
    </source>
</evidence>
<evidence type="ECO:0000313" key="3">
    <source>
        <dbReference type="Proteomes" id="UP000235145"/>
    </source>
</evidence>
<organism evidence="2 3">
    <name type="scientific">Lactuca sativa</name>
    <name type="common">Garden lettuce</name>
    <dbReference type="NCBI Taxonomy" id="4236"/>
    <lineage>
        <taxon>Eukaryota</taxon>
        <taxon>Viridiplantae</taxon>
        <taxon>Streptophyta</taxon>
        <taxon>Embryophyta</taxon>
        <taxon>Tracheophyta</taxon>
        <taxon>Spermatophyta</taxon>
        <taxon>Magnoliopsida</taxon>
        <taxon>eudicotyledons</taxon>
        <taxon>Gunneridae</taxon>
        <taxon>Pentapetalae</taxon>
        <taxon>asterids</taxon>
        <taxon>campanulids</taxon>
        <taxon>Asterales</taxon>
        <taxon>Asteraceae</taxon>
        <taxon>Cichorioideae</taxon>
        <taxon>Cichorieae</taxon>
        <taxon>Lactucinae</taxon>
        <taxon>Lactuca</taxon>
    </lineage>
</organism>
<sequence length="119" mass="13400">MFAIKILGRTCSASACEQNWSTFKVVHIKRRNLFSTSKLNNLVYIMYNKMLKKKFVLKNKLGESDNHLLVEEVPSSDEWLADRSDKDDENGGEVGTREEIAMEVGTDASLDQRGGSSLN</sequence>
<dbReference type="EMBL" id="NBSK02000003">
    <property type="protein sequence ID" value="KAJ0217077.1"/>
    <property type="molecule type" value="Genomic_DNA"/>
</dbReference>
<comment type="caution">
    <text evidence="2">The sequence shown here is derived from an EMBL/GenBank/DDBJ whole genome shotgun (WGS) entry which is preliminary data.</text>
</comment>
<keyword evidence="3" id="KW-1185">Reference proteome</keyword>